<dbReference type="PANTHER" id="PTHR33064">
    <property type="entry name" value="POL PROTEIN"/>
    <property type="match status" value="1"/>
</dbReference>
<dbReference type="AlphaFoldDB" id="A0A0H2QWK0"/>
<accession>A0A0H2QWK0</accession>
<feature type="domain" description="Reverse transcriptase" evidence="1">
    <location>
        <begin position="2"/>
        <end position="98"/>
    </location>
</feature>
<evidence type="ECO:0000313" key="4">
    <source>
        <dbReference type="Proteomes" id="UP000053477"/>
    </source>
</evidence>
<evidence type="ECO:0000259" key="2">
    <source>
        <dbReference type="Pfam" id="PF17919"/>
    </source>
</evidence>
<keyword evidence="4" id="KW-1185">Reference proteome</keyword>
<protein>
    <submittedName>
        <fullName evidence="3">DNA/RNA polymerase</fullName>
    </submittedName>
</protein>
<proteinExistence type="predicted"/>
<dbReference type="OrthoDB" id="1750432at2759"/>
<dbReference type="InterPro" id="IPR041577">
    <property type="entry name" value="RT_RNaseH_2"/>
</dbReference>
<dbReference type="Gene3D" id="3.30.70.270">
    <property type="match status" value="2"/>
</dbReference>
<dbReference type="EMBL" id="KQ086873">
    <property type="protein sequence ID" value="KLO03925.1"/>
    <property type="molecule type" value="Genomic_DNA"/>
</dbReference>
<dbReference type="Pfam" id="PF17919">
    <property type="entry name" value="RT_RNaseH_2"/>
    <property type="match status" value="1"/>
</dbReference>
<dbReference type="Proteomes" id="UP000053477">
    <property type="component" value="Unassembled WGS sequence"/>
</dbReference>
<evidence type="ECO:0000313" key="3">
    <source>
        <dbReference type="EMBL" id="KLO03925.1"/>
    </source>
</evidence>
<dbReference type="InterPro" id="IPR043502">
    <property type="entry name" value="DNA/RNA_pol_sf"/>
</dbReference>
<dbReference type="STRING" id="27342.A0A0H2QWK0"/>
<dbReference type="SUPFAM" id="SSF56672">
    <property type="entry name" value="DNA/RNA polymerases"/>
    <property type="match status" value="1"/>
</dbReference>
<dbReference type="InParanoid" id="A0A0H2QWK0"/>
<evidence type="ECO:0000259" key="1">
    <source>
        <dbReference type="Pfam" id="PF00078"/>
    </source>
</evidence>
<dbReference type="InterPro" id="IPR051320">
    <property type="entry name" value="Viral_Replic_Matur_Polypro"/>
</dbReference>
<dbReference type="Gene3D" id="3.10.10.10">
    <property type="entry name" value="HIV Type 1 Reverse Transcriptase, subunit A, domain 1"/>
    <property type="match status" value="1"/>
</dbReference>
<gene>
    <name evidence="3" type="ORF">SCHPADRAFT_948172</name>
</gene>
<dbReference type="CDD" id="cd01647">
    <property type="entry name" value="RT_LTR"/>
    <property type="match status" value="1"/>
</dbReference>
<dbReference type="InterPro" id="IPR000477">
    <property type="entry name" value="RT_dom"/>
</dbReference>
<reference evidence="3 4" key="1">
    <citation type="submission" date="2015-04" db="EMBL/GenBank/DDBJ databases">
        <title>Complete genome sequence of Schizopora paradoxa KUC8140, a cosmopolitan wood degrader in East Asia.</title>
        <authorList>
            <consortium name="DOE Joint Genome Institute"/>
            <person name="Min B."/>
            <person name="Park H."/>
            <person name="Jang Y."/>
            <person name="Kim J.-J."/>
            <person name="Kim K.H."/>
            <person name="Pangilinan J."/>
            <person name="Lipzen A."/>
            <person name="Riley R."/>
            <person name="Grigoriev I.V."/>
            <person name="Spatafora J.W."/>
            <person name="Choi I.-G."/>
        </authorList>
    </citation>
    <scope>NUCLEOTIDE SEQUENCE [LARGE SCALE GENOMIC DNA]</scope>
    <source>
        <strain evidence="3 4">KUC8140</strain>
    </source>
</reference>
<dbReference type="PANTHER" id="PTHR33064:SF37">
    <property type="entry name" value="RIBONUCLEASE H"/>
    <property type="match status" value="1"/>
</dbReference>
<feature type="domain" description="Reverse transcriptase/retrotransposon-derived protein RNase H-like" evidence="2">
    <location>
        <begin position="166"/>
        <end position="268"/>
    </location>
</feature>
<name>A0A0H2QWK0_9AGAM</name>
<sequence length="268" mass="29949">MLDGKDAYKQIRVVPEHVDRTLFMTPDSSMVSHVLQMGDCNGGATYQALMNHIFADCMGVFVDVYLDDIMIYSDTAADHVKHVKLLIDRLFHEKLYLSQGHIIDNAGIAMDPEKVDSIRAWKVPTNRGLLMGFSGAVGYLAPNCEAIRIPMGTLTHLTGLNSFWQWGPTEQRAFEEIKTIVQEFWDCHQGVIDYSSGAPLINLCTDACFSGASGVLSQGQDIHTATIIQFWSAKFSTTQQNYPVHEQELLAIVESPKRFQNLLHGAHF</sequence>
<dbReference type="Pfam" id="PF00078">
    <property type="entry name" value="RVT_1"/>
    <property type="match status" value="1"/>
</dbReference>
<dbReference type="InterPro" id="IPR043128">
    <property type="entry name" value="Rev_trsase/Diguanyl_cyclase"/>
</dbReference>
<organism evidence="3 4">
    <name type="scientific">Schizopora paradoxa</name>
    <dbReference type="NCBI Taxonomy" id="27342"/>
    <lineage>
        <taxon>Eukaryota</taxon>
        <taxon>Fungi</taxon>
        <taxon>Dikarya</taxon>
        <taxon>Basidiomycota</taxon>
        <taxon>Agaricomycotina</taxon>
        <taxon>Agaricomycetes</taxon>
        <taxon>Hymenochaetales</taxon>
        <taxon>Schizoporaceae</taxon>
        <taxon>Schizopora</taxon>
    </lineage>
</organism>